<dbReference type="AlphaFoldDB" id="A0AA36IE43"/>
<protein>
    <submittedName>
        <fullName evidence="2">Uncharacterized protein</fullName>
    </submittedName>
</protein>
<keyword evidence="3" id="KW-1185">Reference proteome</keyword>
<feature type="compositionally biased region" description="Low complexity" evidence="1">
    <location>
        <begin position="21"/>
        <end position="30"/>
    </location>
</feature>
<organism evidence="2 3">
    <name type="scientific">Effrenium voratum</name>
    <dbReference type="NCBI Taxonomy" id="2562239"/>
    <lineage>
        <taxon>Eukaryota</taxon>
        <taxon>Sar</taxon>
        <taxon>Alveolata</taxon>
        <taxon>Dinophyceae</taxon>
        <taxon>Suessiales</taxon>
        <taxon>Symbiodiniaceae</taxon>
        <taxon>Effrenium</taxon>
    </lineage>
</organism>
<evidence type="ECO:0000313" key="3">
    <source>
        <dbReference type="Proteomes" id="UP001178507"/>
    </source>
</evidence>
<feature type="region of interest" description="Disordered" evidence="1">
    <location>
        <begin position="1"/>
        <end position="80"/>
    </location>
</feature>
<feature type="compositionally biased region" description="Polar residues" evidence="1">
    <location>
        <begin position="1"/>
        <end position="11"/>
    </location>
</feature>
<feature type="compositionally biased region" description="Low complexity" evidence="1">
    <location>
        <begin position="62"/>
        <end position="80"/>
    </location>
</feature>
<name>A0AA36IE43_9DINO</name>
<evidence type="ECO:0000313" key="2">
    <source>
        <dbReference type="EMBL" id="CAJ1385061.1"/>
    </source>
</evidence>
<dbReference type="EMBL" id="CAUJNA010001190">
    <property type="protein sequence ID" value="CAJ1385061.1"/>
    <property type="molecule type" value="Genomic_DNA"/>
</dbReference>
<sequence>MERSPSSSDTIGSLRAGAGPTSRLSRARLAVARRRTTRSGCSCSSALGRATPTTPRPPRPSSPTSASSASQTGAAPSDGG</sequence>
<proteinExistence type="predicted"/>
<gene>
    <name evidence="2" type="ORF">EVOR1521_LOCUS11749</name>
</gene>
<accession>A0AA36IE43</accession>
<dbReference type="Proteomes" id="UP001178507">
    <property type="component" value="Unassembled WGS sequence"/>
</dbReference>
<feature type="compositionally biased region" description="Low complexity" evidence="1">
    <location>
        <begin position="38"/>
        <end position="53"/>
    </location>
</feature>
<reference evidence="2" key="1">
    <citation type="submission" date="2023-08" db="EMBL/GenBank/DDBJ databases">
        <authorList>
            <person name="Chen Y."/>
            <person name="Shah S."/>
            <person name="Dougan E. K."/>
            <person name="Thang M."/>
            <person name="Chan C."/>
        </authorList>
    </citation>
    <scope>NUCLEOTIDE SEQUENCE</scope>
</reference>
<comment type="caution">
    <text evidence="2">The sequence shown here is derived from an EMBL/GenBank/DDBJ whole genome shotgun (WGS) entry which is preliminary data.</text>
</comment>
<evidence type="ECO:0000256" key="1">
    <source>
        <dbReference type="SAM" id="MobiDB-lite"/>
    </source>
</evidence>